<keyword evidence="3" id="KW-1185">Reference proteome</keyword>
<dbReference type="SUPFAM" id="SSF53335">
    <property type="entry name" value="S-adenosyl-L-methionine-dependent methyltransferases"/>
    <property type="match status" value="1"/>
</dbReference>
<dbReference type="Proteomes" id="UP000718451">
    <property type="component" value="Unassembled WGS sequence"/>
</dbReference>
<keyword evidence="2" id="KW-0808">Transferase</keyword>
<name>A0ABX1GQZ4_9FLAO</name>
<sequence length="238" mass="27718">MKKLDHRNTQNELMDDPDLEIQTLKAVFVDINRVNSLLAAHHMVKNKVWQTVQGDTEKDYTLYDFGCGDGNLLRELADYLRKKKVRFKMVGLDISPKAIAIAKEASKAYPEISYSKVNILKEENSMERCDILLCGLTLHHFKTEDIPLLLERFQSITNIEIIINDLKRSYWACLWFKIISTLFIKTKIAKNDGLVSIKSGFIKPEIEGFANQLKTAVHDFKWYPNYRFIWSIKQPQFN</sequence>
<dbReference type="GO" id="GO:0008168">
    <property type="term" value="F:methyltransferase activity"/>
    <property type="evidence" value="ECO:0007669"/>
    <property type="project" value="UniProtKB-KW"/>
</dbReference>
<feature type="domain" description="Methyltransferase" evidence="1">
    <location>
        <begin position="64"/>
        <end position="155"/>
    </location>
</feature>
<organism evidence="2 3">
    <name type="scientific">Croceivirga thetidis</name>
    <dbReference type="NCBI Taxonomy" id="2721623"/>
    <lineage>
        <taxon>Bacteria</taxon>
        <taxon>Pseudomonadati</taxon>
        <taxon>Bacteroidota</taxon>
        <taxon>Flavobacteriia</taxon>
        <taxon>Flavobacteriales</taxon>
        <taxon>Flavobacteriaceae</taxon>
        <taxon>Croceivirga</taxon>
    </lineage>
</organism>
<dbReference type="InterPro" id="IPR029063">
    <property type="entry name" value="SAM-dependent_MTases_sf"/>
</dbReference>
<reference evidence="2 3" key="1">
    <citation type="submission" date="2020-04" db="EMBL/GenBank/DDBJ databases">
        <authorList>
            <person name="Yoon J."/>
        </authorList>
    </citation>
    <scope>NUCLEOTIDE SEQUENCE [LARGE SCALE GENOMIC DNA]</scope>
    <source>
        <strain evidence="2 3">DJ-13</strain>
    </source>
</reference>
<dbReference type="InterPro" id="IPR041698">
    <property type="entry name" value="Methyltransf_25"/>
</dbReference>
<evidence type="ECO:0000313" key="2">
    <source>
        <dbReference type="EMBL" id="NKI32368.1"/>
    </source>
</evidence>
<dbReference type="EMBL" id="JAAWWL010000002">
    <property type="protein sequence ID" value="NKI32368.1"/>
    <property type="molecule type" value="Genomic_DNA"/>
</dbReference>
<keyword evidence="2" id="KW-0489">Methyltransferase</keyword>
<dbReference type="Gene3D" id="3.40.50.150">
    <property type="entry name" value="Vaccinia Virus protein VP39"/>
    <property type="match status" value="1"/>
</dbReference>
<gene>
    <name evidence="2" type="ORF">HCU67_10470</name>
</gene>
<comment type="caution">
    <text evidence="2">The sequence shown here is derived from an EMBL/GenBank/DDBJ whole genome shotgun (WGS) entry which is preliminary data.</text>
</comment>
<evidence type="ECO:0000259" key="1">
    <source>
        <dbReference type="Pfam" id="PF13649"/>
    </source>
</evidence>
<dbReference type="Pfam" id="PF13649">
    <property type="entry name" value="Methyltransf_25"/>
    <property type="match status" value="1"/>
</dbReference>
<proteinExistence type="predicted"/>
<evidence type="ECO:0000313" key="3">
    <source>
        <dbReference type="Proteomes" id="UP000718451"/>
    </source>
</evidence>
<protein>
    <submittedName>
        <fullName evidence="2">Methyltransferase domain-containing protein</fullName>
    </submittedName>
</protein>
<dbReference type="GO" id="GO:0032259">
    <property type="term" value="P:methylation"/>
    <property type="evidence" value="ECO:0007669"/>
    <property type="project" value="UniProtKB-KW"/>
</dbReference>
<dbReference type="RefSeq" id="WP_168552574.1">
    <property type="nucleotide sequence ID" value="NZ_JAAWWL010000002.1"/>
</dbReference>
<accession>A0ABX1GQZ4</accession>
<dbReference type="CDD" id="cd02440">
    <property type="entry name" value="AdoMet_MTases"/>
    <property type="match status" value="1"/>
</dbReference>